<dbReference type="InterPro" id="IPR050411">
    <property type="entry name" value="AlphaKG_dependent_hydroxylases"/>
</dbReference>
<dbReference type="PANTHER" id="PTHR10696:SF56">
    <property type="entry name" value="TAUD_TFDA-LIKE DOMAIN-CONTAINING PROTEIN"/>
    <property type="match status" value="1"/>
</dbReference>
<dbReference type="Gene3D" id="3.60.130.10">
    <property type="entry name" value="Clavaminate synthase-like"/>
    <property type="match status" value="1"/>
</dbReference>
<keyword evidence="3" id="KW-0045">Antibiotic biosynthesis</keyword>
<evidence type="ECO:0000259" key="4">
    <source>
        <dbReference type="Pfam" id="PF02668"/>
    </source>
</evidence>
<dbReference type="PANTHER" id="PTHR10696">
    <property type="entry name" value="GAMMA-BUTYROBETAINE HYDROXYLASE-RELATED"/>
    <property type="match status" value="1"/>
</dbReference>
<reference evidence="5" key="1">
    <citation type="submission" date="2021-03" db="EMBL/GenBank/DDBJ databases">
        <title>Legionella lytica PCM 2298.</title>
        <authorList>
            <person name="Koper P."/>
        </authorList>
    </citation>
    <scope>NUCLEOTIDE SEQUENCE</scope>
    <source>
        <strain evidence="5">PCM 2298</strain>
    </source>
</reference>
<proteinExistence type="predicted"/>
<dbReference type="SUPFAM" id="SSF51197">
    <property type="entry name" value="Clavaminate synthase-like"/>
    <property type="match status" value="1"/>
</dbReference>
<keyword evidence="2" id="KW-0560">Oxidoreductase</keyword>
<evidence type="ECO:0000256" key="2">
    <source>
        <dbReference type="ARBA" id="ARBA00023002"/>
    </source>
</evidence>
<comment type="cofactor">
    <cofactor evidence="1">
        <name>Fe(2+)</name>
        <dbReference type="ChEBI" id="CHEBI:29033"/>
    </cofactor>
</comment>
<dbReference type="Proteomes" id="UP001057474">
    <property type="component" value="Chromosome"/>
</dbReference>
<keyword evidence="5" id="KW-0223">Dioxygenase</keyword>
<organism evidence="5 6">
    <name type="scientific">Legionella lytica</name>
    <dbReference type="NCBI Taxonomy" id="96232"/>
    <lineage>
        <taxon>Bacteria</taxon>
        <taxon>Pseudomonadati</taxon>
        <taxon>Pseudomonadota</taxon>
        <taxon>Gammaproteobacteria</taxon>
        <taxon>Legionellales</taxon>
        <taxon>Legionellaceae</taxon>
        <taxon>Legionella</taxon>
    </lineage>
</organism>
<evidence type="ECO:0000256" key="3">
    <source>
        <dbReference type="ARBA" id="ARBA00023194"/>
    </source>
</evidence>
<gene>
    <name evidence="5" type="ORF">J2N86_01195</name>
</gene>
<evidence type="ECO:0000313" key="5">
    <source>
        <dbReference type="EMBL" id="USQ13993.1"/>
    </source>
</evidence>
<dbReference type="EMBL" id="CP071527">
    <property type="protein sequence ID" value="USQ13993.1"/>
    <property type="molecule type" value="Genomic_DNA"/>
</dbReference>
<protein>
    <submittedName>
        <fullName evidence="5">TauD/TfdA family dioxygenase</fullName>
    </submittedName>
</protein>
<keyword evidence="6" id="KW-1185">Reference proteome</keyword>
<name>A0ABY4Y8M6_9GAMM</name>
<dbReference type="InterPro" id="IPR042098">
    <property type="entry name" value="TauD-like_sf"/>
</dbReference>
<dbReference type="RefSeq" id="WP_252580384.1">
    <property type="nucleotide sequence ID" value="NZ_CP071527.1"/>
</dbReference>
<dbReference type="Pfam" id="PF02668">
    <property type="entry name" value="TauD"/>
    <property type="match status" value="1"/>
</dbReference>
<evidence type="ECO:0000313" key="6">
    <source>
        <dbReference type="Proteomes" id="UP001057474"/>
    </source>
</evidence>
<accession>A0ABY4Y8M6</accession>
<evidence type="ECO:0000256" key="1">
    <source>
        <dbReference type="ARBA" id="ARBA00001954"/>
    </source>
</evidence>
<dbReference type="InterPro" id="IPR003819">
    <property type="entry name" value="TauD/TfdA-like"/>
</dbReference>
<feature type="domain" description="TauD/TfdA-like" evidence="4">
    <location>
        <begin position="43"/>
        <end position="374"/>
    </location>
</feature>
<dbReference type="GO" id="GO:0051213">
    <property type="term" value="F:dioxygenase activity"/>
    <property type="evidence" value="ECO:0007669"/>
    <property type="project" value="UniProtKB-KW"/>
</dbReference>
<sequence length="434" mass="49336">MHEYTGVCTRFLHDDERFILSDEKEMPLVIEAQGIKTAAFLHQFLAANASQLVADIAKYGAVLFRGFDIHSDQQFEKAITSIPDFHGISEAFMSENGRTHVDDLKYVLHTNSVYKTGGTLYLGGFHTENYYSADVPSYIGFFCMEPSTLGGETGIINTEKIYRQLSVGLKNKLEDHAYFVSKWLVSEVAERYHLSAEKVEEICAYFDLPVVGEGEERFVLMYKPSVFEHPLTKEKAMQLNLFELPTLNDELRKRFMNDYQGKAWFWHRFFWKLPSPVFQAIESVAMGAIALAKSPKNSYQIVRNKAIEFMAKRKTDLSGFDEIKVGSCFNDQEVKELAELMRTNYSSCLWKKGDIMLIDNRKVMHAGMPGMGPRVIRAIIGNPVDMHYTVKEPGCIHSSERYTDTIGSCMASGKINSVFNLKGQPPVLNELEVR</sequence>